<protein>
    <submittedName>
        <fullName evidence="5">Bromodomain-containing protein</fullName>
    </submittedName>
</protein>
<name>A0A511KK60_RHOTO</name>
<dbReference type="EMBL" id="BJWK01000010">
    <property type="protein sequence ID" value="GEM10246.1"/>
    <property type="molecule type" value="Genomic_DNA"/>
</dbReference>
<proteinExistence type="predicted"/>
<feature type="compositionally biased region" description="Basic residues" evidence="3">
    <location>
        <begin position="200"/>
        <end position="218"/>
    </location>
</feature>
<dbReference type="GO" id="GO:0035267">
    <property type="term" value="C:NuA4 histone acetyltransferase complex"/>
    <property type="evidence" value="ECO:0007669"/>
    <property type="project" value="TreeGrafter"/>
</dbReference>
<evidence type="ECO:0000256" key="3">
    <source>
        <dbReference type="SAM" id="MobiDB-lite"/>
    </source>
</evidence>
<sequence>MAITTHAHDVPVQQPLTEHPVVTEPPLGAELLLAQAVVQLGTAKWSRVAQLLDQSECWPKEAGRMTSQGYEAAFEVLMRKKGLDMTGCQQPRARAARKLVHTIYSSLLASLRDSLLSTYAEEARLTGEIAEIREGKHDSSLATAAPPEVSPSTSANAEAGPSTSHKGALAATKGGTDGKGEADADAEDEEAVESETTPKKAFKKRVGGRKSGRTKKGGRAGTADEEEDADEEEEADAVVVDEVVVKEEEEDGEGVGDEEEDGEEEQEGGEEEEETKSKKGGKRKARTAAATAGKRAAKKRKVSEPPAASPPPSAADDGGRRRKRVKTTEEPAEENEKDSKAAVQRRKVAFTRIIEQLQAERYSHFFESRVTKSIAPMYNVAVRRPTCLRDITKAIKSGAISTNTDLMRDVALLCANAIQFNGDEGEDSVGNCAKLLWERFERLMDESLATEFAAGEA</sequence>
<dbReference type="OrthoDB" id="1742084at2759"/>
<dbReference type="Pfam" id="PF00439">
    <property type="entry name" value="Bromodomain"/>
    <property type="match status" value="1"/>
</dbReference>
<gene>
    <name evidence="5" type="ORF">Rt10032_c10g4263</name>
</gene>
<dbReference type="InterPro" id="IPR001487">
    <property type="entry name" value="Bromodomain"/>
</dbReference>
<dbReference type="PROSITE" id="PS50014">
    <property type="entry name" value="BROMODOMAIN_2"/>
    <property type="match status" value="1"/>
</dbReference>
<dbReference type="Gene3D" id="1.20.920.10">
    <property type="entry name" value="Bromodomain-like"/>
    <property type="match status" value="1"/>
</dbReference>
<organism evidence="5 6">
    <name type="scientific">Rhodotorula toruloides</name>
    <name type="common">Yeast</name>
    <name type="synonym">Rhodosporidium toruloides</name>
    <dbReference type="NCBI Taxonomy" id="5286"/>
    <lineage>
        <taxon>Eukaryota</taxon>
        <taxon>Fungi</taxon>
        <taxon>Dikarya</taxon>
        <taxon>Basidiomycota</taxon>
        <taxon>Pucciniomycotina</taxon>
        <taxon>Microbotryomycetes</taxon>
        <taxon>Sporidiobolales</taxon>
        <taxon>Sporidiobolaceae</taxon>
        <taxon>Rhodotorula</taxon>
    </lineage>
</organism>
<keyword evidence="1 2" id="KW-0103">Bromodomain</keyword>
<dbReference type="SUPFAM" id="SSF47370">
    <property type="entry name" value="Bromodomain"/>
    <property type="match status" value="1"/>
</dbReference>
<evidence type="ECO:0000256" key="1">
    <source>
        <dbReference type="ARBA" id="ARBA00023117"/>
    </source>
</evidence>
<reference evidence="5 6" key="1">
    <citation type="submission" date="2019-07" db="EMBL/GenBank/DDBJ databases">
        <title>Rhodotorula toruloides NBRC10032 genome sequencing.</title>
        <authorList>
            <person name="Shida Y."/>
            <person name="Takaku H."/>
            <person name="Ogasawara W."/>
            <person name="Mori K."/>
        </authorList>
    </citation>
    <scope>NUCLEOTIDE SEQUENCE [LARGE SCALE GENOMIC DNA]</scope>
    <source>
        <strain evidence="5 6">NBRC10032</strain>
    </source>
</reference>
<evidence type="ECO:0000313" key="5">
    <source>
        <dbReference type="EMBL" id="GEM10246.1"/>
    </source>
</evidence>
<dbReference type="PANTHER" id="PTHR15398">
    <property type="entry name" value="BROMODOMAIN-CONTAINING PROTEIN 8"/>
    <property type="match status" value="1"/>
</dbReference>
<feature type="compositionally biased region" description="Acidic residues" evidence="3">
    <location>
        <begin position="223"/>
        <end position="236"/>
    </location>
</feature>
<dbReference type="InterPro" id="IPR036427">
    <property type="entry name" value="Bromodomain-like_sf"/>
</dbReference>
<feature type="domain" description="Bromo" evidence="4">
    <location>
        <begin position="358"/>
        <end position="428"/>
    </location>
</feature>
<evidence type="ECO:0000313" key="6">
    <source>
        <dbReference type="Proteomes" id="UP000321518"/>
    </source>
</evidence>
<dbReference type="GO" id="GO:0006325">
    <property type="term" value="P:chromatin organization"/>
    <property type="evidence" value="ECO:0007669"/>
    <property type="project" value="UniProtKB-ARBA"/>
</dbReference>
<dbReference type="SMART" id="SM00297">
    <property type="entry name" value="BROMO"/>
    <property type="match status" value="1"/>
</dbReference>
<evidence type="ECO:0000256" key="2">
    <source>
        <dbReference type="PROSITE-ProRule" id="PRU00035"/>
    </source>
</evidence>
<feature type="compositionally biased region" description="Acidic residues" evidence="3">
    <location>
        <begin position="183"/>
        <end position="193"/>
    </location>
</feature>
<feature type="region of interest" description="Disordered" evidence="3">
    <location>
        <begin position="136"/>
        <end position="343"/>
    </location>
</feature>
<dbReference type="Proteomes" id="UP000321518">
    <property type="component" value="Unassembled WGS sequence"/>
</dbReference>
<dbReference type="CDD" id="cd04369">
    <property type="entry name" value="Bromodomain"/>
    <property type="match status" value="1"/>
</dbReference>
<accession>A0A511KK60</accession>
<dbReference type="AlphaFoldDB" id="A0A511KK60"/>
<evidence type="ECO:0000259" key="4">
    <source>
        <dbReference type="PROSITE" id="PS50014"/>
    </source>
</evidence>
<feature type="compositionally biased region" description="Acidic residues" evidence="3">
    <location>
        <begin position="247"/>
        <end position="274"/>
    </location>
</feature>
<comment type="caution">
    <text evidence="5">The sequence shown here is derived from an EMBL/GenBank/DDBJ whole genome shotgun (WGS) entry which is preliminary data.</text>
</comment>
<dbReference type="PANTHER" id="PTHR15398:SF4">
    <property type="entry name" value="BROMODOMAIN-CONTAINING PROTEIN 8 ISOFORM X1"/>
    <property type="match status" value="1"/>
</dbReference>
<feature type="compositionally biased region" description="Polar residues" evidence="3">
    <location>
        <begin position="150"/>
        <end position="165"/>
    </location>
</feature>